<keyword evidence="1" id="KW-0472">Membrane</keyword>
<feature type="transmembrane region" description="Helical" evidence="1">
    <location>
        <begin position="21"/>
        <end position="39"/>
    </location>
</feature>
<keyword evidence="1" id="KW-0812">Transmembrane</keyword>
<protein>
    <recommendedName>
        <fullName evidence="4">Phosphatidylglycerophosphatase A</fullName>
    </recommendedName>
</protein>
<evidence type="ECO:0000313" key="3">
    <source>
        <dbReference type="Proteomes" id="UP001609376"/>
    </source>
</evidence>
<sequence>MIRRLLTPESQKDPYSWASAFGAHYWIALGPWGVIAIGWTQWTAAWVVPLLYLVCWEGLQLYLQKRVTRALVWDSILDTTGVALACYSAACLGNDLKLSAVSCWGASLIVAAVGWRVREARK</sequence>
<reference evidence="2 3" key="1">
    <citation type="submission" date="2024-10" db="EMBL/GenBank/DDBJ databases">
        <title>Paracoccus drimophilus sp. nov., a novel bacterium from corn roots in Hunan.</title>
        <authorList>
            <person name="Li X."/>
        </authorList>
    </citation>
    <scope>NUCLEOTIDE SEQUENCE [LARGE SCALE GENOMIC DNA]</scope>
    <source>
        <strain evidence="2 3">NGMCC 1.201697</strain>
    </source>
</reference>
<evidence type="ECO:0000313" key="2">
    <source>
        <dbReference type="EMBL" id="MFH5773614.1"/>
    </source>
</evidence>
<feature type="transmembrane region" description="Helical" evidence="1">
    <location>
        <begin position="96"/>
        <end position="117"/>
    </location>
</feature>
<evidence type="ECO:0000256" key="1">
    <source>
        <dbReference type="SAM" id="Phobius"/>
    </source>
</evidence>
<dbReference type="EMBL" id="JBIMPR010000003">
    <property type="protein sequence ID" value="MFH5773614.1"/>
    <property type="molecule type" value="Genomic_DNA"/>
</dbReference>
<dbReference type="RefSeq" id="WP_395132476.1">
    <property type="nucleotide sequence ID" value="NZ_JBIMPR010000003.1"/>
</dbReference>
<keyword evidence="3" id="KW-1185">Reference proteome</keyword>
<keyword evidence="1" id="KW-1133">Transmembrane helix</keyword>
<name>A0ABW7LHH1_9RHOB</name>
<comment type="caution">
    <text evidence="2">The sequence shown here is derived from an EMBL/GenBank/DDBJ whole genome shotgun (WGS) entry which is preliminary data.</text>
</comment>
<proteinExistence type="predicted"/>
<organism evidence="2 3">
    <name type="scientific">Paracoccus broussonetiae subsp. drimophilus</name>
    <dbReference type="NCBI Taxonomy" id="3373869"/>
    <lineage>
        <taxon>Bacteria</taxon>
        <taxon>Pseudomonadati</taxon>
        <taxon>Pseudomonadota</taxon>
        <taxon>Alphaproteobacteria</taxon>
        <taxon>Rhodobacterales</taxon>
        <taxon>Paracoccaceae</taxon>
        <taxon>Paracoccus</taxon>
        <taxon>Paracoccus broussonetiae</taxon>
    </lineage>
</organism>
<evidence type="ECO:0008006" key="4">
    <source>
        <dbReference type="Google" id="ProtNLM"/>
    </source>
</evidence>
<dbReference type="Proteomes" id="UP001609376">
    <property type="component" value="Unassembled WGS sequence"/>
</dbReference>
<accession>A0ABW7LHH1</accession>
<gene>
    <name evidence="2" type="ORF">ACHFJ0_05130</name>
</gene>